<reference evidence="2" key="1">
    <citation type="submission" date="2018-05" db="EMBL/GenBank/DDBJ databases">
        <title>Draft genome of Mucuna pruriens seed.</title>
        <authorList>
            <person name="Nnadi N.E."/>
            <person name="Vos R."/>
            <person name="Hasami M.H."/>
            <person name="Devisetty U.K."/>
            <person name="Aguiy J.C."/>
        </authorList>
    </citation>
    <scope>NUCLEOTIDE SEQUENCE [LARGE SCALE GENOMIC DNA]</scope>
    <source>
        <strain evidence="2">JCA_2017</strain>
    </source>
</reference>
<name>A0A371GVK5_MUCPR</name>
<feature type="non-terminal residue" evidence="2">
    <location>
        <position position="95"/>
    </location>
</feature>
<evidence type="ECO:0000313" key="2">
    <source>
        <dbReference type="EMBL" id="RDX94590.1"/>
    </source>
</evidence>
<dbReference type="Proteomes" id="UP000257109">
    <property type="component" value="Unassembled WGS sequence"/>
</dbReference>
<protein>
    <submittedName>
        <fullName evidence="2">Uncharacterized protein</fullName>
    </submittedName>
</protein>
<feature type="non-terminal residue" evidence="2">
    <location>
        <position position="1"/>
    </location>
</feature>
<keyword evidence="3" id="KW-1185">Reference proteome</keyword>
<accession>A0A371GVK5</accession>
<evidence type="ECO:0000313" key="3">
    <source>
        <dbReference type="Proteomes" id="UP000257109"/>
    </source>
</evidence>
<dbReference type="EMBL" id="QJKJ01004332">
    <property type="protein sequence ID" value="RDX94590.1"/>
    <property type="molecule type" value="Genomic_DNA"/>
</dbReference>
<organism evidence="2 3">
    <name type="scientific">Mucuna pruriens</name>
    <name type="common">Velvet bean</name>
    <name type="synonym">Dolichos pruriens</name>
    <dbReference type="NCBI Taxonomy" id="157652"/>
    <lineage>
        <taxon>Eukaryota</taxon>
        <taxon>Viridiplantae</taxon>
        <taxon>Streptophyta</taxon>
        <taxon>Embryophyta</taxon>
        <taxon>Tracheophyta</taxon>
        <taxon>Spermatophyta</taxon>
        <taxon>Magnoliopsida</taxon>
        <taxon>eudicotyledons</taxon>
        <taxon>Gunneridae</taxon>
        <taxon>Pentapetalae</taxon>
        <taxon>rosids</taxon>
        <taxon>fabids</taxon>
        <taxon>Fabales</taxon>
        <taxon>Fabaceae</taxon>
        <taxon>Papilionoideae</taxon>
        <taxon>50 kb inversion clade</taxon>
        <taxon>NPAAA clade</taxon>
        <taxon>indigoferoid/millettioid clade</taxon>
        <taxon>Phaseoleae</taxon>
        <taxon>Mucuna</taxon>
    </lineage>
</organism>
<dbReference type="OrthoDB" id="1698776at2759"/>
<proteinExistence type="predicted"/>
<gene>
    <name evidence="2" type="ORF">CR513_23013</name>
</gene>
<dbReference type="AlphaFoldDB" id="A0A371GVK5"/>
<evidence type="ECO:0000256" key="1">
    <source>
        <dbReference type="SAM" id="MobiDB-lite"/>
    </source>
</evidence>
<feature type="region of interest" description="Disordered" evidence="1">
    <location>
        <begin position="73"/>
        <end position="95"/>
    </location>
</feature>
<sequence>MDGSKRSAEAVECKNELVGKRFALEGRTHMSNGGRGGITQTLLRIQCLENPRVPPQGSSTKGESRPKIKLKDVVDGHHMNTHVPSFVGPEGRRRL</sequence>
<comment type="caution">
    <text evidence="2">The sequence shown here is derived from an EMBL/GenBank/DDBJ whole genome shotgun (WGS) entry which is preliminary data.</text>
</comment>